<dbReference type="AlphaFoldDB" id="A0A6P4XLN8"/>
<feature type="domain" description="DUF3456" evidence="4">
    <location>
        <begin position="31"/>
        <end position="176"/>
    </location>
</feature>
<sequence length="231" mass="26031">MNTMLVNFGEVLAVFSLFLAFCTAKRDPELYCGACHVLLDEIEYEIKQVDPRKTVQVGSFRVDPQGNQKTWEVPLARSEVFLTEVVESICEHMNQYAQSTNPQTQKKTYVRTSSRKGETLTLSNISMNQEISKALRFACESIIEDYEDDIIKLFSKEGPKLHELQNKFCMDTTELCSDPVSEKQVTKPAAETAEAETTEAETTESEGAEPETKESDLEGTQPEATEIHEDL</sequence>
<dbReference type="InterPro" id="IPR021852">
    <property type="entry name" value="DUF3456"/>
</dbReference>
<dbReference type="PANTHER" id="PTHR13341:SF2">
    <property type="entry name" value="PROTEIN SEELE"/>
    <property type="match status" value="1"/>
</dbReference>
<dbReference type="KEGG" id="bbel:109464852"/>
<proteinExistence type="inferred from homology"/>
<feature type="signal peptide" evidence="3">
    <location>
        <begin position="1"/>
        <end position="24"/>
    </location>
</feature>
<feature type="chain" id="PRO_5028027828" evidence="3">
    <location>
        <begin position="25"/>
        <end position="231"/>
    </location>
</feature>
<dbReference type="InterPro" id="IPR042415">
    <property type="entry name" value="CNPY"/>
</dbReference>
<evidence type="ECO:0000256" key="2">
    <source>
        <dbReference type="SAM" id="MobiDB-lite"/>
    </source>
</evidence>
<name>A0A6P4XLN8_BRABE</name>
<keyword evidence="3" id="KW-0732">Signal</keyword>
<evidence type="ECO:0000256" key="3">
    <source>
        <dbReference type="SAM" id="SignalP"/>
    </source>
</evidence>
<evidence type="ECO:0000259" key="4">
    <source>
        <dbReference type="Pfam" id="PF11938"/>
    </source>
</evidence>
<organism evidence="5 6">
    <name type="scientific">Branchiostoma belcheri</name>
    <name type="common">Amphioxus</name>
    <dbReference type="NCBI Taxonomy" id="7741"/>
    <lineage>
        <taxon>Eukaryota</taxon>
        <taxon>Metazoa</taxon>
        <taxon>Chordata</taxon>
        <taxon>Cephalochordata</taxon>
        <taxon>Leptocardii</taxon>
        <taxon>Amphioxiformes</taxon>
        <taxon>Branchiostomatidae</taxon>
        <taxon>Branchiostoma</taxon>
    </lineage>
</organism>
<protein>
    <submittedName>
        <fullName evidence="6">Protein canopy homolog 2-like</fullName>
    </submittedName>
</protein>
<comment type="similarity">
    <text evidence="1">Belongs to the canopy family.</text>
</comment>
<dbReference type="RefSeq" id="XP_019617500.1">
    <property type="nucleotide sequence ID" value="XM_019761941.1"/>
</dbReference>
<evidence type="ECO:0000256" key="1">
    <source>
        <dbReference type="ARBA" id="ARBA00007285"/>
    </source>
</evidence>
<evidence type="ECO:0000313" key="6">
    <source>
        <dbReference type="RefSeq" id="XP_019617500.1"/>
    </source>
</evidence>
<evidence type="ECO:0000313" key="5">
    <source>
        <dbReference type="Proteomes" id="UP000515135"/>
    </source>
</evidence>
<accession>A0A6P4XLN8</accession>
<dbReference type="Pfam" id="PF11938">
    <property type="entry name" value="DUF3456"/>
    <property type="match status" value="1"/>
</dbReference>
<dbReference type="GO" id="GO:0005783">
    <property type="term" value="C:endoplasmic reticulum"/>
    <property type="evidence" value="ECO:0007669"/>
    <property type="project" value="TreeGrafter"/>
</dbReference>
<dbReference type="PANTHER" id="PTHR13341">
    <property type="entry name" value="MIR-INTERACTING SAPOSIN-LIKE PROTEIN"/>
    <property type="match status" value="1"/>
</dbReference>
<reference evidence="6" key="1">
    <citation type="submission" date="2025-08" db="UniProtKB">
        <authorList>
            <consortium name="RefSeq"/>
        </authorList>
    </citation>
    <scope>IDENTIFICATION</scope>
    <source>
        <tissue evidence="6">Gonad</tissue>
    </source>
</reference>
<keyword evidence="5" id="KW-1185">Reference proteome</keyword>
<dbReference type="GeneID" id="109464852"/>
<feature type="compositionally biased region" description="Acidic residues" evidence="2">
    <location>
        <begin position="193"/>
        <end position="209"/>
    </location>
</feature>
<dbReference type="Proteomes" id="UP000515135">
    <property type="component" value="Unplaced"/>
</dbReference>
<dbReference type="OrthoDB" id="192915at2759"/>
<gene>
    <name evidence="6" type="primary">LOC109464852</name>
</gene>
<feature type="region of interest" description="Disordered" evidence="2">
    <location>
        <begin position="179"/>
        <end position="231"/>
    </location>
</feature>